<name>A0A813FJZ1_POLGL</name>
<dbReference type="Pfam" id="PF01214">
    <property type="entry name" value="CK_II_beta"/>
    <property type="match status" value="1"/>
</dbReference>
<gene>
    <name evidence="4" type="ORF">PGLA1383_LOCUS32464</name>
</gene>
<dbReference type="Gene3D" id="2.20.25.20">
    <property type="match status" value="1"/>
</dbReference>
<dbReference type="PANTHER" id="PTHR11740">
    <property type="entry name" value="CASEIN KINASE II SUBUNIT BETA"/>
    <property type="match status" value="1"/>
</dbReference>
<comment type="caution">
    <text evidence="4">The sequence shown here is derived from an EMBL/GenBank/DDBJ whole genome shotgun (WGS) entry which is preliminary data.</text>
</comment>
<proteinExistence type="inferred from homology"/>
<dbReference type="AlphaFoldDB" id="A0A813FJZ1"/>
<dbReference type="OMA" id="FGFSVYH"/>
<evidence type="ECO:0000313" key="4">
    <source>
        <dbReference type="EMBL" id="CAE8614742.1"/>
    </source>
</evidence>
<comment type="subunit">
    <text evidence="2">Tetramer of two alpha and two beta subunits.</text>
</comment>
<dbReference type="GO" id="GO:0005737">
    <property type="term" value="C:cytoplasm"/>
    <property type="evidence" value="ECO:0007669"/>
    <property type="project" value="TreeGrafter"/>
</dbReference>
<dbReference type="FunFam" id="1.10.1820.10:FF:000005">
    <property type="entry name" value="Casein kinase II subunit beta"/>
    <property type="match status" value="1"/>
</dbReference>
<dbReference type="SMART" id="SM01085">
    <property type="entry name" value="CK_II_beta"/>
    <property type="match status" value="1"/>
</dbReference>
<dbReference type="PRINTS" id="PR00472">
    <property type="entry name" value="CASNKINASEII"/>
</dbReference>
<dbReference type="EMBL" id="CAJNNV010025485">
    <property type="protein sequence ID" value="CAE8614742.1"/>
    <property type="molecule type" value="Genomic_DNA"/>
</dbReference>
<comment type="similarity">
    <text evidence="1 2">Belongs to the casein kinase 2 subunit beta family.</text>
</comment>
<reference evidence="4" key="1">
    <citation type="submission" date="2021-02" db="EMBL/GenBank/DDBJ databases">
        <authorList>
            <person name="Dougan E. K."/>
            <person name="Rhodes N."/>
            <person name="Thang M."/>
            <person name="Chan C."/>
        </authorList>
    </citation>
    <scope>NUCLEOTIDE SEQUENCE</scope>
</reference>
<dbReference type="GO" id="GO:0019887">
    <property type="term" value="F:protein kinase regulator activity"/>
    <property type="evidence" value="ECO:0007669"/>
    <property type="project" value="InterPro"/>
</dbReference>
<evidence type="ECO:0000256" key="1">
    <source>
        <dbReference type="ARBA" id="ARBA00006941"/>
    </source>
</evidence>
<feature type="region of interest" description="Disordered" evidence="3">
    <location>
        <begin position="243"/>
        <end position="264"/>
    </location>
</feature>
<dbReference type="FunFam" id="2.20.25.20:FF:000001">
    <property type="entry name" value="Casein kinase II subunit beta"/>
    <property type="match status" value="1"/>
</dbReference>
<keyword evidence="5" id="KW-1185">Reference proteome</keyword>
<evidence type="ECO:0000313" key="5">
    <source>
        <dbReference type="Proteomes" id="UP000654075"/>
    </source>
</evidence>
<dbReference type="InterPro" id="IPR035991">
    <property type="entry name" value="Casein_kinase_II_beta-like"/>
</dbReference>
<organism evidence="4 5">
    <name type="scientific">Polarella glacialis</name>
    <name type="common">Dinoflagellate</name>
    <dbReference type="NCBI Taxonomy" id="89957"/>
    <lineage>
        <taxon>Eukaryota</taxon>
        <taxon>Sar</taxon>
        <taxon>Alveolata</taxon>
        <taxon>Dinophyceae</taxon>
        <taxon>Suessiales</taxon>
        <taxon>Suessiaceae</taxon>
        <taxon>Polarella</taxon>
    </lineage>
</organism>
<dbReference type="Gene3D" id="1.10.1820.10">
    <property type="entry name" value="protein kinase ck2 holoenzyme, chain C, domain 1"/>
    <property type="match status" value="1"/>
</dbReference>
<dbReference type="SUPFAM" id="SSF57798">
    <property type="entry name" value="Casein kinase II beta subunit"/>
    <property type="match status" value="1"/>
</dbReference>
<dbReference type="GO" id="GO:0005956">
    <property type="term" value="C:protein kinase CK2 complex"/>
    <property type="evidence" value="ECO:0007669"/>
    <property type="project" value="UniProtKB-UniRule"/>
</dbReference>
<evidence type="ECO:0000256" key="2">
    <source>
        <dbReference type="RuleBase" id="RU361268"/>
    </source>
</evidence>
<dbReference type="PANTHER" id="PTHR11740:SF0">
    <property type="entry name" value="CASEIN KINASE II SUBUNIT BETA"/>
    <property type="match status" value="1"/>
</dbReference>
<accession>A0A813FJZ1</accession>
<protein>
    <recommendedName>
        <fullName evidence="2">Casein kinase II subunit beta</fullName>
        <shortName evidence="2">CK II beta</shortName>
    </recommendedName>
</protein>
<sequence length="278" mass="31391">MFKAAGEITTDSDEEYSEISGSELDEEITWIEWFCHLKGNEFFVEVDEDYIQDDFNLTGLSAQVPCYEYALNMILDFDDQDDHSLPEDHQPLVETAAQMLYGLIHARFILTSRGMAAMLDKYNAYVYGTCPLTQCEAVNHAVLPIGMSDLLRQSAAKVYCPHCREIYFPKSSRLECLDGAYFGTTFAHLFFLTYQHLVPLTMPTPYCPRIYGFKIHKSVKENLRRQREQVQKQMPALFAGTSTNAWSAGKPASAETGTVEASASRAQVTGSREEILVD</sequence>
<feature type="compositionally biased region" description="Polar residues" evidence="3">
    <location>
        <begin position="255"/>
        <end position="264"/>
    </location>
</feature>
<dbReference type="Proteomes" id="UP000654075">
    <property type="component" value="Unassembled WGS sequence"/>
</dbReference>
<evidence type="ECO:0000256" key="3">
    <source>
        <dbReference type="SAM" id="MobiDB-lite"/>
    </source>
</evidence>
<dbReference type="OrthoDB" id="3971593at2759"/>
<dbReference type="InterPro" id="IPR000704">
    <property type="entry name" value="Casein_kinase_II_reg-sub"/>
</dbReference>
<dbReference type="InterPro" id="IPR016149">
    <property type="entry name" value="Casein_kin_II_reg-sub_N"/>
</dbReference>